<dbReference type="PANTHER" id="PTHR43747">
    <property type="entry name" value="FAD-BINDING PROTEIN"/>
    <property type="match status" value="1"/>
</dbReference>
<comment type="similarity">
    <text evidence="2">Belongs to the flavin-dependent halogenase family. Bacterial tryptophan halogenase subfamily.</text>
</comment>
<dbReference type="RefSeq" id="WP_269663796.1">
    <property type="nucleotide sequence ID" value="NZ_CP114413.1"/>
</dbReference>
<name>A0ABY7KP01_9ACTN</name>
<dbReference type="PRINTS" id="PR00420">
    <property type="entry name" value="RNGMNOXGNASE"/>
</dbReference>
<dbReference type="EMBL" id="CP114413">
    <property type="protein sequence ID" value="WAZ26312.1"/>
    <property type="molecule type" value="Genomic_DNA"/>
</dbReference>
<dbReference type="InterPro" id="IPR050816">
    <property type="entry name" value="Flavin-dep_Halogenase_NPB"/>
</dbReference>
<keyword evidence="1" id="KW-0560">Oxidoreductase</keyword>
<keyword evidence="5" id="KW-1185">Reference proteome</keyword>
<dbReference type="Pfam" id="PF01494">
    <property type="entry name" value="FAD_binding_3"/>
    <property type="match status" value="1"/>
</dbReference>
<evidence type="ECO:0000256" key="2">
    <source>
        <dbReference type="ARBA" id="ARBA00038396"/>
    </source>
</evidence>
<sequence length="550" mass="61431">MPHATQSARSAERPDTDVVILGSGLAGTALAAVLARGGASVLLIDADSHPRFAIGESTSPYTSMLMRLVGERYDVPEFKDLTTFDSVQRSVATTSGIKKNFGFLYHREGERQRLEECHQSLIPRTGHFENHYFRQDIDAWMLNVAVKYGARIRQRTTIVDIDFDAQGGTLTDERGTTYRTRYVVDTSGIESPLASKLGLRDEAPVMRHHARSLCTHMMNVTAYDDLLPRTAHGHPTKWSQGTLHHLFEGGWIWVIPFNNHPRTTNPLVSVGLNLDPRVHPDVGGTPEEEFRSFISRFPDIRAQFTDAVAIRPWVRTDRQQYSASKTVGARWCLASHAAGFVDPLFSRALSDSFEIVNALAWRLLAALEEDDFSVERFAYVEQLQLGLLRNNDDLAADAYTSFADFRLWDSWLRVHSLGRLLATFEIGRAYERVRRSRQVADLARLEGLAPDGGIPDHPPVRELLAHVSEQMRSVQEGRRSGDIAADNILTALGKADFAPPGFGLTDASNRWFDAGPRKTADTRRWARNSAPPEIGRLVAEGLSLLSNKHL</sequence>
<dbReference type="SUPFAM" id="SSF51905">
    <property type="entry name" value="FAD/NAD(P)-binding domain"/>
    <property type="match status" value="1"/>
</dbReference>
<protein>
    <submittedName>
        <fullName evidence="4">Tryptophan 7-halogenase</fullName>
    </submittedName>
</protein>
<dbReference type="PANTHER" id="PTHR43747:SF5">
    <property type="entry name" value="FAD-BINDING DOMAIN-CONTAINING PROTEIN"/>
    <property type="match status" value="1"/>
</dbReference>
<dbReference type="Proteomes" id="UP001164439">
    <property type="component" value="Chromosome"/>
</dbReference>
<evidence type="ECO:0000313" key="4">
    <source>
        <dbReference type="EMBL" id="WAZ26312.1"/>
    </source>
</evidence>
<dbReference type="InterPro" id="IPR036188">
    <property type="entry name" value="FAD/NAD-bd_sf"/>
</dbReference>
<dbReference type="InterPro" id="IPR002938">
    <property type="entry name" value="FAD-bd"/>
</dbReference>
<evidence type="ECO:0000256" key="1">
    <source>
        <dbReference type="ARBA" id="ARBA00023002"/>
    </source>
</evidence>
<feature type="domain" description="FAD-binding" evidence="3">
    <location>
        <begin position="15"/>
        <end position="219"/>
    </location>
</feature>
<reference evidence="4" key="1">
    <citation type="submission" date="2022-12" db="EMBL/GenBank/DDBJ databases">
        <authorList>
            <person name="Ruckert C."/>
            <person name="Busche T."/>
            <person name="Kalinowski J."/>
            <person name="Wittmann C."/>
        </authorList>
    </citation>
    <scope>NUCLEOTIDE SEQUENCE</scope>
    <source>
        <strain evidence="4">DSM 40467</strain>
    </source>
</reference>
<dbReference type="Gene3D" id="3.50.50.60">
    <property type="entry name" value="FAD/NAD(P)-binding domain"/>
    <property type="match status" value="1"/>
</dbReference>
<proteinExistence type="inferred from homology"/>
<organism evidence="4 5">
    <name type="scientific">Streptomyces cinnabarinus</name>
    <dbReference type="NCBI Taxonomy" id="67287"/>
    <lineage>
        <taxon>Bacteria</taxon>
        <taxon>Bacillati</taxon>
        <taxon>Actinomycetota</taxon>
        <taxon>Actinomycetes</taxon>
        <taxon>Kitasatosporales</taxon>
        <taxon>Streptomycetaceae</taxon>
        <taxon>Streptomyces</taxon>
    </lineage>
</organism>
<gene>
    <name evidence="4" type="ORF">STRCI_007875</name>
</gene>
<evidence type="ECO:0000259" key="3">
    <source>
        <dbReference type="Pfam" id="PF01494"/>
    </source>
</evidence>
<evidence type="ECO:0000313" key="5">
    <source>
        <dbReference type="Proteomes" id="UP001164439"/>
    </source>
</evidence>
<accession>A0ABY7KP01</accession>